<reference evidence="1" key="1">
    <citation type="journal article" date="2015" name="Front. Microbiol.">
        <title>Combining genomic sequencing methods to explore viral diversity and reveal potential virus-host interactions.</title>
        <authorList>
            <person name="Chow C.E."/>
            <person name="Winget D.M."/>
            <person name="White R.A.III."/>
            <person name="Hallam S.J."/>
            <person name="Suttle C.A."/>
        </authorList>
    </citation>
    <scope>NUCLEOTIDE SEQUENCE</scope>
    <source>
        <strain evidence="1">Anoxic3_8</strain>
    </source>
</reference>
<dbReference type="EMBL" id="KR029583">
    <property type="protein sequence ID" value="AKH46441.1"/>
    <property type="molecule type" value="Genomic_DNA"/>
</dbReference>
<keyword evidence="1" id="KW-0378">Hydrolase</keyword>
<evidence type="ECO:0000313" key="1">
    <source>
        <dbReference type="EMBL" id="AKH46441.1"/>
    </source>
</evidence>
<keyword evidence="1" id="KW-0067">ATP-binding</keyword>
<dbReference type="GO" id="GO:0004386">
    <property type="term" value="F:helicase activity"/>
    <property type="evidence" value="ECO:0007669"/>
    <property type="project" value="UniProtKB-KW"/>
</dbReference>
<protein>
    <submittedName>
        <fullName evidence="1">DNA primase/helicase</fullName>
    </submittedName>
</protein>
<name>A0A0F7L5Z2_9VIRU</name>
<reference evidence="1" key="2">
    <citation type="submission" date="2015-03" db="EMBL/GenBank/DDBJ databases">
        <authorList>
            <person name="Chow C.-E.T."/>
            <person name="Winget D.M."/>
            <person name="White R.A.III."/>
            <person name="Hallam S.J."/>
            <person name="Suttle C.A."/>
        </authorList>
    </citation>
    <scope>NUCLEOTIDE SEQUENCE</scope>
    <source>
        <strain evidence="1">Anoxic3_8</strain>
    </source>
</reference>
<keyword evidence="1" id="KW-0347">Helicase</keyword>
<sequence>MIRMRQVRRLLIKLSRCSHQRRLRLCPTLRVTKTSVICYKLVLLRKLQSVSGTLRAGCLKTL</sequence>
<accession>A0A0F7L5Z2</accession>
<organism evidence="1">
    <name type="scientific">uncultured marine virus</name>
    <dbReference type="NCBI Taxonomy" id="186617"/>
    <lineage>
        <taxon>Viruses</taxon>
        <taxon>environmental samples</taxon>
    </lineage>
</organism>
<proteinExistence type="predicted"/>
<keyword evidence="1" id="KW-0547">Nucleotide-binding</keyword>